<keyword evidence="1" id="KW-1133">Transmembrane helix</keyword>
<feature type="transmembrane region" description="Helical" evidence="1">
    <location>
        <begin position="121"/>
        <end position="142"/>
    </location>
</feature>
<dbReference type="EMBL" id="QUMQ01000001">
    <property type="protein sequence ID" value="REG00995.1"/>
    <property type="molecule type" value="Genomic_DNA"/>
</dbReference>
<proteinExistence type="predicted"/>
<gene>
    <name evidence="2" type="ORF">DFJ67_7066</name>
</gene>
<accession>A0A3D9ZWM9</accession>
<keyword evidence="3" id="KW-1185">Reference proteome</keyword>
<dbReference type="Proteomes" id="UP000256913">
    <property type="component" value="Unassembled WGS sequence"/>
</dbReference>
<dbReference type="Pfam" id="PF19545">
    <property type="entry name" value="DUF6069"/>
    <property type="match status" value="1"/>
</dbReference>
<evidence type="ECO:0000313" key="3">
    <source>
        <dbReference type="Proteomes" id="UP000256913"/>
    </source>
</evidence>
<keyword evidence="1" id="KW-0472">Membrane</keyword>
<keyword evidence="1" id="KW-0812">Transmembrane</keyword>
<feature type="transmembrane region" description="Helical" evidence="1">
    <location>
        <begin position="63"/>
        <end position="85"/>
    </location>
</feature>
<comment type="caution">
    <text evidence="2">The sequence shown here is derived from an EMBL/GenBank/DDBJ whole genome shotgun (WGS) entry which is preliminary data.</text>
</comment>
<sequence>MAAIAPKPLPRLVRILRTGPVWSVGILAALAAAVVTEAFSLLARVAGVPMAAAGVWEQHAAHIPIGYIARSVVLWSIGGIVLAVALDRWARRPARTFVITTVAFTTLSLAAPVLARDTAVSTQIVLAGAHVIAASVVIAILARRLAAGR</sequence>
<protein>
    <submittedName>
        <fullName evidence="2">Uncharacterized protein</fullName>
    </submittedName>
</protein>
<dbReference type="InterPro" id="IPR045713">
    <property type="entry name" value="DUF6069"/>
</dbReference>
<name>A0A3D9ZWM9_9ACTN</name>
<dbReference type="OrthoDB" id="4241523at2"/>
<dbReference type="AlphaFoldDB" id="A0A3D9ZWM9"/>
<feature type="transmembrane region" description="Helical" evidence="1">
    <location>
        <begin position="21"/>
        <end position="43"/>
    </location>
</feature>
<dbReference type="RefSeq" id="WP_147315731.1">
    <property type="nucleotide sequence ID" value="NZ_BONB01000010.1"/>
</dbReference>
<feature type="transmembrane region" description="Helical" evidence="1">
    <location>
        <begin position="97"/>
        <end position="115"/>
    </location>
</feature>
<organism evidence="2 3">
    <name type="scientific">Asanoa ferruginea</name>
    <dbReference type="NCBI Taxonomy" id="53367"/>
    <lineage>
        <taxon>Bacteria</taxon>
        <taxon>Bacillati</taxon>
        <taxon>Actinomycetota</taxon>
        <taxon>Actinomycetes</taxon>
        <taxon>Micromonosporales</taxon>
        <taxon>Micromonosporaceae</taxon>
        <taxon>Asanoa</taxon>
    </lineage>
</organism>
<reference evidence="2 3" key="1">
    <citation type="submission" date="2018-08" db="EMBL/GenBank/DDBJ databases">
        <title>Sequencing the genomes of 1000 actinobacteria strains.</title>
        <authorList>
            <person name="Klenk H.-P."/>
        </authorList>
    </citation>
    <scope>NUCLEOTIDE SEQUENCE [LARGE SCALE GENOMIC DNA]</scope>
    <source>
        <strain evidence="2 3">DSM 44099</strain>
    </source>
</reference>
<evidence type="ECO:0000256" key="1">
    <source>
        <dbReference type="SAM" id="Phobius"/>
    </source>
</evidence>
<evidence type="ECO:0000313" key="2">
    <source>
        <dbReference type="EMBL" id="REG00995.1"/>
    </source>
</evidence>